<dbReference type="AlphaFoldDB" id="A0A7K0G5C1"/>
<evidence type="ECO:0000313" key="2">
    <source>
        <dbReference type="EMBL" id="MRX78831.1"/>
    </source>
</evidence>
<dbReference type="InterPro" id="IPR000182">
    <property type="entry name" value="GNAT_dom"/>
</dbReference>
<accession>A0A7K0G5C1</accession>
<dbReference type="InterPro" id="IPR016181">
    <property type="entry name" value="Acyl_CoA_acyltransferase"/>
</dbReference>
<keyword evidence="2" id="KW-0808">Transferase</keyword>
<evidence type="ECO:0000259" key="1">
    <source>
        <dbReference type="PROSITE" id="PS51186"/>
    </source>
</evidence>
<sequence>MEIIGEKVTLSLLKSNDKAALINAASDGRLWDLPFTFVPDKQTIDDYINTALNGLAIGTVLPFVVKTKTDQVVGSTRFWKIDDKNRSLEIGHTWISASWQQTFVNTEIKYLMLRYAFEERKCIRVQFKTDEINEKSRAAILRLGAKEEGIIRYERIMSNGRKRNSVCYSIIEDEWITVKELLLSKLLYDPNN</sequence>
<reference evidence="2 3" key="1">
    <citation type="submission" date="2019-11" db="EMBL/GenBank/DDBJ databases">
        <title>Pedobacter petrophilus genome.</title>
        <authorList>
            <person name="Feldbauer M.J."/>
            <person name="Newman J.D."/>
        </authorList>
    </citation>
    <scope>NUCLEOTIDE SEQUENCE [LARGE SCALE GENOMIC DNA]</scope>
    <source>
        <strain evidence="2 3">LMG 29686</strain>
    </source>
</reference>
<keyword evidence="3" id="KW-1185">Reference proteome</keyword>
<comment type="caution">
    <text evidence="2">The sequence shown here is derived from an EMBL/GenBank/DDBJ whole genome shotgun (WGS) entry which is preliminary data.</text>
</comment>
<dbReference type="PANTHER" id="PTHR43610">
    <property type="entry name" value="BLL6696 PROTEIN"/>
    <property type="match status" value="1"/>
</dbReference>
<dbReference type="Pfam" id="PF13302">
    <property type="entry name" value="Acetyltransf_3"/>
    <property type="match status" value="1"/>
</dbReference>
<dbReference type="PANTHER" id="PTHR43610:SF1">
    <property type="entry name" value="N-ACETYLTRANSFERASE DOMAIN-CONTAINING PROTEIN"/>
    <property type="match status" value="1"/>
</dbReference>
<dbReference type="Gene3D" id="3.40.630.30">
    <property type="match status" value="1"/>
</dbReference>
<dbReference type="OrthoDB" id="9795199at2"/>
<name>A0A7K0G5C1_9SPHI</name>
<proteinExistence type="predicted"/>
<organism evidence="2 3">
    <name type="scientific">Pedobacter petrophilus</name>
    <dbReference type="NCBI Taxonomy" id="1908241"/>
    <lineage>
        <taxon>Bacteria</taxon>
        <taxon>Pseudomonadati</taxon>
        <taxon>Bacteroidota</taxon>
        <taxon>Sphingobacteriia</taxon>
        <taxon>Sphingobacteriales</taxon>
        <taxon>Sphingobacteriaceae</taxon>
        <taxon>Pedobacter</taxon>
    </lineage>
</organism>
<gene>
    <name evidence="2" type="ORF">GJU39_22400</name>
</gene>
<protein>
    <submittedName>
        <fullName evidence="2">GNAT family N-acetyltransferase</fullName>
    </submittedName>
</protein>
<dbReference type="Proteomes" id="UP000487757">
    <property type="component" value="Unassembled WGS sequence"/>
</dbReference>
<dbReference type="RefSeq" id="WP_154283227.1">
    <property type="nucleotide sequence ID" value="NZ_JBHUJQ010000001.1"/>
</dbReference>
<evidence type="ECO:0000313" key="3">
    <source>
        <dbReference type="Proteomes" id="UP000487757"/>
    </source>
</evidence>
<dbReference type="SUPFAM" id="SSF55729">
    <property type="entry name" value="Acyl-CoA N-acyltransferases (Nat)"/>
    <property type="match status" value="1"/>
</dbReference>
<dbReference type="GO" id="GO:0016747">
    <property type="term" value="F:acyltransferase activity, transferring groups other than amino-acyl groups"/>
    <property type="evidence" value="ECO:0007669"/>
    <property type="project" value="InterPro"/>
</dbReference>
<feature type="domain" description="N-acetyltransferase" evidence="1">
    <location>
        <begin position="8"/>
        <end position="162"/>
    </location>
</feature>
<dbReference type="EMBL" id="WKKH01000079">
    <property type="protein sequence ID" value="MRX78831.1"/>
    <property type="molecule type" value="Genomic_DNA"/>
</dbReference>
<dbReference type="PROSITE" id="PS51186">
    <property type="entry name" value="GNAT"/>
    <property type="match status" value="1"/>
</dbReference>